<gene>
    <name evidence="1" type="ORF">A606_00355</name>
</gene>
<dbReference type="Proteomes" id="UP000014809">
    <property type="component" value="Chromosome"/>
</dbReference>
<dbReference type="GO" id="GO:0003677">
    <property type="term" value="F:DNA binding"/>
    <property type="evidence" value="ECO:0007669"/>
    <property type="project" value="InterPro"/>
</dbReference>
<dbReference type="KEGG" id="cter:A606_00355"/>
<dbReference type="Pfam" id="PF01527">
    <property type="entry name" value="HTH_Tnp_1"/>
    <property type="match status" value="1"/>
</dbReference>
<proteinExistence type="predicted"/>
<dbReference type="STRING" id="1200352.A606_00355"/>
<dbReference type="GO" id="GO:0006313">
    <property type="term" value="P:DNA transposition"/>
    <property type="evidence" value="ECO:0007669"/>
    <property type="project" value="InterPro"/>
</dbReference>
<dbReference type="AlphaFoldDB" id="S4XB86"/>
<dbReference type="InterPro" id="IPR002514">
    <property type="entry name" value="Transposase_8"/>
</dbReference>
<protein>
    <submittedName>
        <fullName evidence="1">Transposase for insertion sequence element</fullName>
    </submittedName>
</protein>
<organism evidence="1 2">
    <name type="scientific">Corynebacterium terpenotabidum Y-11</name>
    <dbReference type="NCBI Taxonomy" id="1200352"/>
    <lineage>
        <taxon>Bacteria</taxon>
        <taxon>Bacillati</taxon>
        <taxon>Actinomycetota</taxon>
        <taxon>Actinomycetes</taxon>
        <taxon>Mycobacteriales</taxon>
        <taxon>Corynebacteriaceae</taxon>
        <taxon>Corynebacterium</taxon>
    </lineage>
</organism>
<dbReference type="GO" id="GO:0004803">
    <property type="term" value="F:transposase activity"/>
    <property type="evidence" value="ECO:0007669"/>
    <property type="project" value="InterPro"/>
</dbReference>
<evidence type="ECO:0000313" key="2">
    <source>
        <dbReference type="Proteomes" id="UP000014809"/>
    </source>
</evidence>
<dbReference type="InterPro" id="IPR036388">
    <property type="entry name" value="WH-like_DNA-bd_sf"/>
</dbReference>
<name>S4XB86_9CORY</name>
<dbReference type="InterPro" id="IPR009057">
    <property type="entry name" value="Homeodomain-like_sf"/>
</dbReference>
<dbReference type="RefSeq" id="WP_020440094.1">
    <property type="nucleotide sequence ID" value="NC_021663.1"/>
</dbReference>
<dbReference type="PATRIC" id="fig|1200352.3.peg.65"/>
<accession>S4XB86</accession>
<sequence length="74" mass="8175">MPSKYTPELKTRAIELVLHAQADPDTARGAVSRIADELNLSRETLRIWVTQTQGIRRVHADRVGGLGSRKPQAA</sequence>
<evidence type="ECO:0000313" key="1">
    <source>
        <dbReference type="EMBL" id="AGP29729.1"/>
    </source>
</evidence>
<dbReference type="HOGENOM" id="CLU_2681471_0_0_11"/>
<reference evidence="1 2" key="1">
    <citation type="submission" date="2012-06" db="EMBL/GenBank/DDBJ databases">
        <title>Complete genome sequence of Corynebacterium terpenotabidum Y-11 (=DSM 44721).</title>
        <authorList>
            <person name="Ruckert C."/>
            <person name="Albersmeier A."/>
            <person name="Al-Dilaimi A."/>
            <person name="Szczepanowski R."/>
            <person name="Kalinowski J."/>
        </authorList>
    </citation>
    <scope>NUCLEOTIDE SEQUENCE [LARGE SCALE GENOMIC DNA]</scope>
    <source>
        <strain evidence="1 2">Y-11</strain>
    </source>
</reference>
<dbReference type="SUPFAM" id="SSF46689">
    <property type="entry name" value="Homeodomain-like"/>
    <property type="match status" value="1"/>
</dbReference>
<keyword evidence="2" id="KW-1185">Reference proteome</keyword>
<dbReference type="EMBL" id="CP003696">
    <property type="protein sequence ID" value="AGP29729.1"/>
    <property type="molecule type" value="Genomic_DNA"/>
</dbReference>
<dbReference type="Gene3D" id="1.10.10.10">
    <property type="entry name" value="Winged helix-like DNA-binding domain superfamily/Winged helix DNA-binding domain"/>
    <property type="match status" value="1"/>
</dbReference>